<dbReference type="PANTHER" id="PTHR47359">
    <property type="entry name" value="PEPTIDOGLYCAN DL-ENDOPEPTIDASE CWLO"/>
    <property type="match status" value="1"/>
</dbReference>
<evidence type="ECO:0000256" key="4">
    <source>
        <dbReference type="ARBA" id="ARBA00022807"/>
    </source>
</evidence>
<dbReference type="PANTHER" id="PTHR47359:SF3">
    <property type="entry name" value="NLP_P60 DOMAIN-CONTAINING PROTEIN-RELATED"/>
    <property type="match status" value="1"/>
</dbReference>
<keyword evidence="4" id="KW-0788">Thiol protease</keyword>
<name>A0AB39MGQ0_9ACTN</name>
<evidence type="ECO:0000259" key="6">
    <source>
        <dbReference type="PROSITE" id="PS51935"/>
    </source>
</evidence>
<feature type="compositionally biased region" description="Basic and acidic residues" evidence="5">
    <location>
        <begin position="23"/>
        <end position="58"/>
    </location>
</feature>
<organism evidence="7">
    <name type="scientific">Streptomyces sp. R08</name>
    <dbReference type="NCBI Taxonomy" id="3238624"/>
    <lineage>
        <taxon>Bacteria</taxon>
        <taxon>Bacillati</taxon>
        <taxon>Actinomycetota</taxon>
        <taxon>Actinomycetes</taxon>
        <taxon>Kitasatosporales</taxon>
        <taxon>Streptomycetaceae</taxon>
        <taxon>Streptomyces</taxon>
    </lineage>
</organism>
<feature type="compositionally biased region" description="Basic residues" evidence="5">
    <location>
        <begin position="1"/>
        <end position="12"/>
    </location>
</feature>
<gene>
    <name evidence="7" type="ORF">AB5J58_29905</name>
</gene>
<evidence type="ECO:0000256" key="1">
    <source>
        <dbReference type="ARBA" id="ARBA00007074"/>
    </source>
</evidence>
<keyword evidence="3" id="KW-0378">Hydrolase</keyword>
<sequence length="320" mass="33889">MASSHRKPRSTGKRIAGNPGLGEVEKKVDDLYRRAESATEKYNATRERAARPRKRVDSLLDDVTGRAQRPNSAREWLGSFAAAQYRTGASAPDASAFQLADIPPDYFDQTQLMSRLAMRRRNAGDAGDAADAYATGPSATGSPAVPADTHSDLGTAKATVQKKLATARELLAHLTAQKQQQTAPQADPAKGIPSDASYATKAAKAVAFARAQVGKPYVWGATGPGSYDCSGLTQAAWKATGVTLPRATTDQADAGTTVPLADAQPGDLVFFHDFHDDISHVGVYAGDGMMIHAPKPGTYVREESVHHDATAIVHSVVRPA</sequence>
<dbReference type="Gene3D" id="3.90.1720.10">
    <property type="entry name" value="endopeptidase domain like (from Nostoc punctiforme)"/>
    <property type="match status" value="1"/>
</dbReference>
<dbReference type="GO" id="GO:0006508">
    <property type="term" value="P:proteolysis"/>
    <property type="evidence" value="ECO:0007669"/>
    <property type="project" value="UniProtKB-KW"/>
</dbReference>
<feature type="compositionally biased region" description="Low complexity" evidence="5">
    <location>
        <begin position="127"/>
        <end position="136"/>
    </location>
</feature>
<dbReference type="RefSeq" id="WP_369189804.1">
    <property type="nucleotide sequence ID" value="NZ_CP163431.1"/>
</dbReference>
<dbReference type="InterPro" id="IPR038765">
    <property type="entry name" value="Papain-like_cys_pep_sf"/>
</dbReference>
<dbReference type="InterPro" id="IPR051794">
    <property type="entry name" value="PG_Endopeptidase_C40"/>
</dbReference>
<dbReference type="SUPFAM" id="SSF54001">
    <property type="entry name" value="Cysteine proteinases"/>
    <property type="match status" value="1"/>
</dbReference>
<accession>A0AB39MGQ0</accession>
<feature type="region of interest" description="Disordered" evidence="5">
    <location>
        <begin position="1"/>
        <end position="71"/>
    </location>
</feature>
<evidence type="ECO:0000256" key="5">
    <source>
        <dbReference type="SAM" id="MobiDB-lite"/>
    </source>
</evidence>
<keyword evidence="2" id="KW-0645">Protease</keyword>
<reference evidence="7" key="1">
    <citation type="submission" date="2024-07" db="EMBL/GenBank/DDBJ databases">
        <authorList>
            <person name="Yu S.T."/>
        </authorList>
    </citation>
    <scope>NUCLEOTIDE SEQUENCE</scope>
    <source>
        <strain evidence="7">R08</strain>
    </source>
</reference>
<feature type="region of interest" description="Disordered" evidence="5">
    <location>
        <begin position="127"/>
        <end position="148"/>
    </location>
</feature>
<protein>
    <submittedName>
        <fullName evidence="7">C40 family peptidase</fullName>
    </submittedName>
</protein>
<dbReference type="PROSITE" id="PS51935">
    <property type="entry name" value="NLPC_P60"/>
    <property type="match status" value="1"/>
</dbReference>
<comment type="similarity">
    <text evidence="1">Belongs to the peptidase C40 family.</text>
</comment>
<evidence type="ECO:0000256" key="3">
    <source>
        <dbReference type="ARBA" id="ARBA00022801"/>
    </source>
</evidence>
<feature type="domain" description="NlpC/P60" evidence="6">
    <location>
        <begin position="199"/>
        <end position="320"/>
    </location>
</feature>
<dbReference type="EMBL" id="CP163431">
    <property type="protein sequence ID" value="XDQ04113.1"/>
    <property type="molecule type" value="Genomic_DNA"/>
</dbReference>
<evidence type="ECO:0000313" key="7">
    <source>
        <dbReference type="EMBL" id="XDQ04113.1"/>
    </source>
</evidence>
<dbReference type="InterPro" id="IPR000064">
    <property type="entry name" value="NLP_P60_dom"/>
</dbReference>
<dbReference type="GO" id="GO:0008234">
    <property type="term" value="F:cysteine-type peptidase activity"/>
    <property type="evidence" value="ECO:0007669"/>
    <property type="project" value="UniProtKB-KW"/>
</dbReference>
<proteinExistence type="inferred from homology"/>
<evidence type="ECO:0000256" key="2">
    <source>
        <dbReference type="ARBA" id="ARBA00022670"/>
    </source>
</evidence>
<dbReference type="AlphaFoldDB" id="A0AB39MGQ0"/>
<dbReference type="Pfam" id="PF00877">
    <property type="entry name" value="NLPC_P60"/>
    <property type="match status" value="1"/>
</dbReference>